<dbReference type="InterPro" id="IPR001789">
    <property type="entry name" value="Sig_transdc_resp-reg_receiver"/>
</dbReference>
<sequence>MRVVIVEDSGLVVRILTVLIERRGWSVVGHTSSAKEALTMIRASRPDLVTLDLNLPEGGSLELIGEVARLAVPVVVISGATYEGSPATTEAFRYGASDCIDKSFIGQPEEFWRVLDAAHAAAASRNGAKSIRRRKAG</sequence>
<evidence type="ECO:0000256" key="2">
    <source>
        <dbReference type="PROSITE-ProRule" id="PRU00169"/>
    </source>
</evidence>
<feature type="modified residue" description="4-aspartylphosphate" evidence="2">
    <location>
        <position position="52"/>
    </location>
</feature>
<keyword evidence="5" id="KW-1185">Reference proteome</keyword>
<dbReference type="EMBL" id="JAUOTP010000001">
    <property type="protein sequence ID" value="MDO6413465.1"/>
    <property type="molecule type" value="Genomic_DNA"/>
</dbReference>
<name>A0ABT8Y566_9SPHN</name>
<dbReference type="Proteomes" id="UP001169764">
    <property type="component" value="Unassembled WGS sequence"/>
</dbReference>
<comment type="caution">
    <text evidence="4">The sequence shown here is derived from an EMBL/GenBank/DDBJ whole genome shotgun (WGS) entry which is preliminary data.</text>
</comment>
<dbReference type="Gene3D" id="3.40.50.2300">
    <property type="match status" value="1"/>
</dbReference>
<feature type="domain" description="Response regulatory" evidence="3">
    <location>
        <begin position="2"/>
        <end position="117"/>
    </location>
</feature>
<evidence type="ECO:0000256" key="1">
    <source>
        <dbReference type="ARBA" id="ARBA00022553"/>
    </source>
</evidence>
<evidence type="ECO:0000313" key="5">
    <source>
        <dbReference type="Proteomes" id="UP001169764"/>
    </source>
</evidence>
<organism evidence="4 5">
    <name type="scientific">Sphingomonas natans</name>
    <dbReference type="NCBI Taxonomy" id="3063330"/>
    <lineage>
        <taxon>Bacteria</taxon>
        <taxon>Pseudomonadati</taxon>
        <taxon>Pseudomonadota</taxon>
        <taxon>Alphaproteobacteria</taxon>
        <taxon>Sphingomonadales</taxon>
        <taxon>Sphingomonadaceae</taxon>
        <taxon>Sphingomonas</taxon>
    </lineage>
</organism>
<dbReference type="PROSITE" id="PS50110">
    <property type="entry name" value="RESPONSE_REGULATORY"/>
    <property type="match status" value="1"/>
</dbReference>
<evidence type="ECO:0000259" key="3">
    <source>
        <dbReference type="PROSITE" id="PS50110"/>
    </source>
</evidence>
<dbReference type="SUPFAM" id="SSF52172">
    <property type="entry name" value="CheY-like"/>
    <property type="match status" value="1"/>
</dbReference>
<keyword evidence="1 2" id="KW-0597">Phosphoprotein</keyword>
<dbReference type="RefSeq" id="WP_303539887.1">
    <property type="nucleotide sequence ID" value="NZ_JAUOTP010000001.1"/>
</dbReference>
<dbReference type="SMART" id="SM00448">
    <property type="entry name" value="REC"/>
    <property type="match status" value="1"/>
</dbReference>
<dbReference type="InterPro" id="IPR050595">
    <property type="entry name" value="Bact_response_regulator"/>
</dbReference>
<dbReference type="InterPro" id="IPR011006">
    <property type="entry name" value="CheY-like_superfamily"/>
</dbReference>
<reference evidence="4" key="1">
    <citation type="submission" date="2023-07" db="EMBL/GenBank/DDBJ databases">
        <authorList>
            <person name="Kim M."/>
        </authorList>
    </citation>
    <scope>NUCLEOTIDE SEQUENCE</scope>
    <source>
        <strain evidence="4">BIUV-7</strain>
    </source>
</reference>
<protein>
    <submittedName>
        <fullName evidence="4">Response regulator</fullName>
    </submittedName>
</protein>
<evidence type="ECO:0000313" key="4">
    <source>
        <dbReference type="EMBL" id="MDO6413465.1"/>
    </source>
</evidence>
<gene>
    <name evidence="4" type="ORF">Q4F19_03630</name>
</gene>
<proteinExistence type="predicted"/>
<dbReference type="PANTHER" id="PTHR44591:SF3">
    <property type="entry name" value="RESPONSE REGULATORY DOMAIN-CONTAINING PROTEIN"/>
    <property type="match status" value="1"/>
</dbReference>
<dbReference type="PANTHER" id="PTHR44591">
    <property type="entry name" value="STRESS RESPONSE REGULATOR PROTEIN 1"/>
    <property type="match status" value="1"/>
</dbReference>
<dbReference type="Pfam" id="PF00072">
    <property type="entry name" value="Response_reg"/>
    <property type="match status" value="1"/>
</dbReference>
<accession>A0ABT8Y566</accession>